<dbReference type="Pfam" id="PF03704">
    <property type="entry name" value="BTAD"/>
    <property type="match status" value="1"/>
</dbReference>
<dbReference type="CDD" id="cd15831">
    <property type="entry name" value="BTAD"/>
    <property type="match status" value="1"/>
</dbReference>
<dbReference type="PANTHER" id="PTHR35807:SF1">
    <property type="entry name" value="TRANSCRIPTIONAL REGULATOR REDD"/>
    <property type="match status" value="1"/>
</dbReference>
<dbReference type="Pfam" id="PF00486">
    <property type="entry name" value="Trans_reg_C"/>
    <property type="match status" value="1"/>
</dbReference>
<dbReference type="InterPro" id="IPR011990">
    <property type="entry name" value="TPR-like_helical_dom_sf"/>
</dbReference>
<dbReference type="PROSITE" id="PS51755">
    <property type="entry name" value="OMPR_PHOB"/>
    <property type="match status" value="1"/>
</dbReference>
<feature type="region of interest" description="Disordered" evidence="6">
    <location>
        <begin position="1"/>
        <end position="21"/>
    </location>
</feature>
<reference evidence="8" key="1">
    <citation type="submission" date="2020-12" db="EMBL/GenBank/DDBJ databases">
        <title>Genomic characterization of non-nitrogen-fixing Frankia strains.</title>
        <authorList>
            <person name="Carlos-Shanley C."/>
            <person name="Guerra T."/>
            <person name="Hahn D."/>
        </authorList>
    </citation>
    <scope>NUCLEOTIDE SEQUENCE</scope>
    <source>
        <strain evidence="8">CN6</strain>
    </source>
</reference>
<dbReference type="SUPFAM" id="SSF46894">
    <property type="entry name" value="C-terminal effector domain of the bipartite response regulators"/>
    <property type="match status" value="2"/>
</dbReference>
<dbReference type="SMART" id="SM00421">
    <property type="entry name" value="HTH_LUXR"/>
    <property type="match status" value="1"/>
</dbReference>
<evidence type="ECO:0000313" key="9">
    <source>
        <dbReference type="Proteomes" id="UP000604475"/>
    </source>
</evidence>
<dbReference type="InterPro" id="IPR041664">
    <property type="entry name" value="AAA_16"/>
</dbReference>
<dbReference type="Gene3D" id="1.25.40.10">
    <property type="entry name" value="Tetratricopeptide repeat domain"/>
    <property type="match status" value="2"/>
</dbReference>
<evidence type="ECO:0000256" key="4">
    <source>
        <dbReference type="ARBA" id="ARBA00023163"/>
    </source>
</evidence>
<dbReference type="InterPro" id="IPR027417">
    <property type="entry name" value="P-loop_NTPase"/>
</dbReference>
<dbReference type="GO" id="GO:0003677">
    <property type="term" value="F:DNA binding"/>
    <property type="evidence" value="ECO:0007669"/>
    <property type="project" value="UniProtKB-UniRule"/>
</dbReference>
<dbReference type="Proteomes" id="UP000604475">
    <property type="component" value="Unassembled WGS sequence"/>
</dbReference>
<proteinExistence type="inferred from homology"/>
<protein>
    <submittedName>
        <fullName evidence="8">AAA family ATPase</fullName>
    </submittedName>
</protein>
<feature type="domain" description="OmpR/PhoB-type" evidence="7">
    <location>
        <begin position="16"/>
        <end position="124"/>
    </location>
</feature>
<dbReference type="SMART" id="SM01043">
    <property type="entry name" value="BTAD"/>
    <property type="match status" value="1"/>
</dbReference>
<dbReference type="Gene3D" id="1.10.10.10">
    <property type="entry name" value="Winged helix-like DNA-binding domain superfamily/Winged helix DNA-binding domain"/>
    <property type="match status" value="2"/>
</dbReference>
<dbReference type="InterPro" id="IPR001867">
    <property type="entry name" value="OmpR/PhoB-type_DNA-bd"/>
</dbReference>
<dbReference type="SMART" id="SM00862">
    <property type="entry name" value="Trans_reg_C"/>
    <property type="match status" value="1"/>
</dbReference>
<dbReference type="Gene3D" id="3.40.50.300">
    <property type="entry name" value="P-loop containing nucleotide triphosphate hydrolases"/>
    <property type="match status" value="1"/>
</dbReference>
<dbReference type="InterPro" id="IPR051677">
    <property type="entry name" value="AfsR-DnrI-RedD_regulator"/>
</dbReference>
<keyword evidence="9" id="KW-1185">Reference proteome</keyword>
<dbReference type="Pfam" id="PF00196">
    <property type="entry name" value="GerE"/>
    <property type="match status" value="1"/>
</dbReference>
<gene>
    <name evidence="8" type="ORF">I7412_36365</name>
</gene>
<dbReference type="InterPro" id="IPR000792">
    <property type="entry name" value="Tscrpt_reg_LuxR_C"/>
</dbReference>
<comment type="caution">
    <text evidence="8">The sequence shown here is derived from an EMBL/GenBank/DDBJ whole genome shotgun (WGS) entry which is preliminary data.</text>
</comment>
<accession>A0A937UVQ5</accession>
<keyword evidence="4" id="KW-0804">Transcription</keyword>
<dbReference type="InterPro" id="IPR036388">
    <property type="entry name" value="WH-like_DNA-bd_sf"/>
</dbReference>
<keyword evidence="3 5" id="KW-0238">DNA-binding</keyword>
<dbReference type="RefSeq" id="WP_203003345.1">
    <property type="nucleotide sequence ID" value="NZ_JADWYU010000182.1"/>
</dbReference>
<dbReference type="SUPFAM" id="SSF52540">
    <property type="entry name" value="P-loop containing nucleoside triphosphate hydrolases"/>
    <property type="match status" value="1"/>
</dbReference>
<evidence type="ECO:0000256" key="5">
    <source>
        <dbReference type="PROSITE-ProRule" id="PRU01091"/>
    </source>
</evidence>
<feature type="DNA-binding region" description="OmpR/PhoB-type" evidence="5">
    <location>
        <begin position="16"/>
        <end position="124"/>
    </location>
</feature>
<evidence type="ECO:0000313" key="8">
    <source>
        <dbReference type="EMBL" id="MBL7632536.1"/>
    </source>
</evidence>
<feature type="compositionally biased region" description="Low complexity" evidence="6">
    <location>
        <begin position="1"/>
        <end position="14"/>
    </location>
</feature>
<sequence>MVGGADSSTGGSADPARVAGRGPADETLRINVLGDLTVSRDGVALDVGGRRQRAVLGLLVLARGDAVPANRLIDLLWENQPPPGATGALQSYVSHLRRRIEPDRDARSRGSVIVRMGPGYALTVGPDVVDAWRFEQLVRRASTGADPAGRVATLVDALELWRGPAFAEYRDESWTVAEVARLTELREVAREQLVEARLGCGETAVVVPEIEALVAEQPLREERWRLLVLALYRSHRQGDALGALRRARAVLADELGVDPGPALRALEAEVLSHAPSLVPTSPSLVAASAPVPAPAAMAAPARPDLVPAARSSGPDSLVDRDREVAELAACVADARDGQARLVVIEGPAGIGKTRLLAEARRLAATHTARIFTARGSQLEKEYGFGAVRQLFEAAVAAPPPGQDLLAGAAARAAMVFDVEPATPAEAVAPLGPAAGSPQRADGSLAVLHGLYWLTVRLAADGPVMLAIDDLQWCDSASLRFLSYLVRRAEGLPILIVATLRTGEPHDDEGLLAELTHDPGTVLIGPGPLTAAGVADLVRGRLGDAAEDAFVAACHRTTAGNPLLLRQLLRALQAEGVRPDATHADTVRAIGSRAVSSLVLMRLARLAQESTAVARWIAILGNGAALPIVAALAGLSEAGAAAAVGTLARAEVLRDEYPLGFVHPLVADAVYRDLPPGERQLHHDRAARVLHETGATPEQVAAHLLQVPHRSDPWVIEVLRQAANRASDRGAPDAAATYLVRALQEQQEPTVRALLLVDLGRVEAISKGVAAVPHLAEAYEALEPGAQRAQVGQMLARTLVFAGTPGEATRFALQAVAELPPGLDDERQGLLGLARIGGYMHDLDPGIWRRGPEPAVAGDGPGARMLAAALAWERVVDGTDRAKAIELARFANGDGVLTRVDIGLLWAVAGVVLLLAGEETEAMWDDGLSHSYQRGTVFGALATHLWRGHLEWERGELREARQSFQIVTEQSQVWGMPFGTGYSDSYAIGVLVDQGDLAAARALVDRVHHESRFAEGARLFGEMHARLLVAEGRHEEALASVEEVRAVMARVRNPAWRPWRSLRARALAGLGRHEEAVALVEDELALARAWGAPIAVGRTLRVLGELRGADGLAELREAAAALEPTWARLEHARALRALAMLSPPAQAVPMLGRAAELAWRCGAAGLYRQVAGHLAEAGEPLAPRAPTAATLTFTERQIVTRHLAGASESEIAEALFLTPRTVRLYLTAARQRLGATSPSDPRRNGVGGPA</sequence>
<dbReference type="GO" id="GO:0006355">
    <property type="term" value="P:regulation of DNA-templated transcription"/>
    <property type="evidence" value="ECO:0007669"/>
    <property type="project" value="InterPro"/>
</dbReference>
<dbReference type="InterPro" id="IPR016032">
    <property type="entry name" value="Sig_transdc_resp-reg_C-effctor"/>
</dbReference>
<keyword evidence="2" id="KW-0805">Transcription regulation</keyword>
<dbReference type="PANTHER" id="PTHR35807">
    <property type="entry name" value="TRANSCRIPTIONAL REGULATOR REDD-RELATED"/>
    <property type="match status" value="1"/>
</dbReference>
<name>A0A937UVQ5_9ACTN</name>
<dbReference type="SUPFAM" id="SSF48452">
    <property type="entry name" value="TPR-like"/>
    <property type="match status" value="2"/>
</dbReference>
<evidence type="ECO:0000259" key="7">
    <source>
        <dbReference type="PROSITE" id="PS51755"/>
    </source>
</evidence>
<dbReference type="AlphaFoldDB" id="A0A937UVQ5"/>
<dbReference type="EMBL" id="JAEACQ010000340">
    <property type="protein sequence ID" value="MBL7632536.1"/>
    <property type="molecule type" value="Genomic_DNA"/>
</dbReference>
<comment type="similarity">
    <text evidence="1">Belongs to the AfsR/DnrI/RedD regulatory family.</text>
</comment>
<dbReference type="InterPro" id="IPR005158">
    <property type="entry name" value="BTAD"/>
</dbReference>
<dbReference type="GO" id="GO:0000160">
    <property type="term" value="P:phosphorelay signal transduction system"/>
    <property type="evidence" value="ECO:0007669"/>
    <property type="project" value="InterPro"/>
</dbReference>
<dbReference type="Pfam" id="PF13191">
    <property type="entry name" value="AAA_16"/>
    <property type="match status" value="1"/>
</dbReference>
<evidence type="ECO:0000256" key="3">
    <source>
        <dbReference type="ARBA" id="ARBA00023125"/>
    </source>
</evidence>
<evidence type="ECO:0000256" key="1">
    <source>
        <dbReference type="ARBA" id="ARBA00005820"/>
    </source>
</evidence>
<organism evidence="8 9">
    <name type="scientific">Frankia nepalensis</name>
    <dbReference type="NCBI Taxonomy" id="1836974"/>
    <lineage>
        <taxon>Bacteria</taxon>
        <taxon>Bacillati</taxon>
        <taxon>Actinomycetota</taxon>
        <taxon>Actinomycetes</taxon>
        <taxon>Frankiales</taxon>
        <taxon>Frankiaceae</taxon>
        <taxon>Frankia</taxon>
    </lineage>
</organism>
<evidence type="ECO:0000256" key="6">
    <source>
        <dbReference type="SAM" id="MobiDB-lite"/>
    </source>
</evidence>
<evidence type="ECO:0000256" key="2">
    <source>
        <dbReference type="ARBA" id="ARBA00023015"/>
    </source>
</evidence>